<organism evidence="1 2">
    <name type="scientific">Desulfoglaeba alkanexedens ALDC</name>
    <dbReference type="NCBI Taxonomy" id="980445"/>
    <lineage>
        <taxon>Bacteria</taxon>
        <taxon>Pseudomonadati</taxon>
        <taxon>Thermodesulfobacteriota</taxon>
        <taxon>Syntrophobacteria</taxon>
        <taxon>Syntrophobacterales</taxon>
        <taxon>Syntrophobacteraceae</taxon>
        <taxon>Desulfoglaeba</taxon>
    </lineage>
</organism>
<reference evidence="1 2" key="2">
    <citation type="submission" date="2019-05" db="EMBL/GenBank/DDBJ databases">
        <authorList>
            <person name="Suflita J.M."/>
            <person name="Marks C.R."/>
        </authorList>
    </citation>
    <scope>NUCLEOTIDE SEQUENCE [LARGE SCALE GENOMIC DNA]</scope>
    <source>
        <strain evidence="1 2">ALDC</strain>
    </source>
</reference>
<dbReference type="OrthoDB" id="129742at2"/>
<evidence type="ECO:0000313" key="1">
    <source>
        <dbReference type="EMBL" id="QCQ22496.1"/>
    </source>
</evidence>
<dbReference type="EMBL" id="CP040098">
    <property type="protein sequence ID" value="QCQ22496.1"/>
    <property type="molecule type" value="Genomic_DNA"/>
</dbReference>
<keyword evidence="2" id="KW-1185">Reference proteome</keyword>
<dbReference type="InterPro" id="IPR035093">
    <property type="entry name" value="RelE/ParE_toxin_dom_sf"/>
</dbReference>
<dbReference type="SUPFAM" id="SSF143011">
    <property type="entry name" value="RelE-like"/>
    <property type="match status" value="1"/>
</dbReference>
<dbReference type="KEGG" id="dax:FDQ92_10180"/>
<proteinExistence type="predicted"/>
<sequence length="71" mass="8279">MPGETRKLADKNFKLLKENSSHPSLQFKKIGELWSARVDQAHRALAVEDGEDFIWVWVGTHDEYERILKGR</sequence>
<gene>
    <name evidence="1" type="ORF">FDQ92_10180</name>
</gene>
<reference evidence="1 2" key="1">
    <citation type="submission" date="2019-05" db="EMBL/GenBank/DDBJ databases">
        <title>The Complete Genome Sequence of the n-alkane-degrading Desulfoglaeba alkanexedens ALDC reveals multiple alkylsuccinate synthase gene clusters.</title>
        <authorList>
            <person name="Callaghan A.V."/>
            <person name="Davidova I.A."/>
            <person name="Duncan K.E."/>
            <person name="Morris B."/>
            <person name="McInerney M.J."/>
        </authorList>
    </citation>
    <scope>NUCLEOTIDE SEQUENCE [LARGE SCALE GENOMIC DNA]</scope>
    <source>
        <strain evidence="1 2">ALDC</strain>
    </source>
</reference>
<protein>
    <recommendedName>
        <fullName evidence="3">Type II toxin-antitoxin system HigB family toxin</fullName>
    </recommendedName>
</protein>
<name>A0A4P8L3G5_9BACT</name>
<dbReference type="Proteomes" id="UP000298602">
    <property type="component" value="Chromosome"/>
</dbReference>
<evidence type="ECO:0008006" key="3">
    <source>
        <dbReference type="Google" id="ProtNLM"/>
    </source>
</evidence>
<accession>A0A4P8L3G5</accession>
<dbReference type="AlphaFoldDB" id="A0A4P8L3G5"/>
<evidence type="ECO:0000313" key="2">
    <source>
        <dbReference type="Proteomes" id="UP000298602"/>
    </source>
</evidence>